<protein>
    <submittedName>
        <fullName evidence="2">Uncharacterized protein</fullName>
    </submittedName>
</protein>
<reference evidence="2 3" key="1">
    <citation type="submission" date="2018-03" db="EMBL/GenBank/DDBJ databases">
        <title>Draft genome of Deinococcus sp. OD32.</title>
        <authorList>
            <person name="Wang X.-P."/>
            <person name="Du Z.-J."/>
        </authorList>
    </citation>
    <scope>NUCLEOTIDE SEQUENCE [LARGE SCALE GENOMIC DNA]</scope>
    <source>
        <strain evidence="2 3">OD32</strain>
    </source>
</reference>
<accession>A0A2T3W6L4</accession>
<feature type="signal peptide" evidence="1">
    <location>
        <begin position="1"/>
        <end position="22"/>
    </location>
</feature>
<name>A0A2T3W6L4_9DEIO</name>
<sequence length="723" mass="76644">MKHLSLPVLSLSLLLAACGSQPAPTPTATATAAGPALQKPADLALAAGRARNLSTLNVSEAWRGMTWRVLDAEGDVVRVGADEATNPYQGDTAATAELPLLCLNADGRPAPESLKLDFYNGWAGGEVRLTPPVAGSTLTSRAVADLLCATEFGQGWRMAEFHDGQADGQKGGWRFYANGALNPESRFWVAIDDQNANPWNSDGVRPDAVVPDTTRVLGAQDRSGLLKASEDGRELVFRSDSPLLATLKEGMVLASRPTGAAPAGLLGRVKAIEVQGETTTVYTGEVTLEEVIQDGDLDAAVALDEGNIDYEKSGEMIRAQRAQSQGNLGAQRDFRLFTFNRSPFCLYDHAQRDLSCDDGAAGGLRSRVPSTNYATFDGQLNAQADAFINVSIRWFSLRHFDAGVKLTQSARAVVEAKGSYSWNEARDLSQWQVVFSPITFMIGPVPVVITPILVPTVGTNGQISATLRYEVSQSFNGRYGVEYNRGNGWSGISQHSANVNSQPATVSGTGHAHAYVGAKGILALYSASTSGPQVFVHAKPFAEADARATVVVGQGASFEICPAVGVRADAGVAFPLITSSTWQAQVLDWKRPLPCWTGGQPGPSNPGTPYTDLNLNFTSVTGDVEVDKIDPVSGAVTRIGNLGGNGTLNIVNDLNATGDTIIRVSSISRRSSGIFGSYRRNIDLAVTAGGRTVYDPAGTGCTSCHSAEVYRFTVNKASGTIRW</sequence>
<comment type="caution">
    <text evidence="2">The sequence shown here is derived from an EMBL/GenBank/DDBJ whole genome shotgun (WGS) entry which is preliminary data.</text>
</comment>
<evidence type="ECO:0000313" key="2">
    <source>
        <dbReference type="EMBL" id="PTA67546.1"/>
    </source>
</evidence>
<keyword evidence="3" id="KW-1185">Reference proteome</keyword>
<dbReference type="Proteomes" id="UP000240317">
    <property type="component" value="Unassembled WGS sequence"/>
</dbReference>
<dbReference type="EMBL" id="PYSV01000011">
    <property type="protein sequence ID" value="PTA67546.1"/>
    <property type="molecule type" value="Genomic_DNA"/>
</dbReference>
<feature type="chain" id="PRO_5015616489" evidence="1">
    <location>
        <begin position="23"/>
        <end position="723"/>
    </location>
</feature>
<gene>
    <name evidence="2" type="ORF">C8263_11955</name>
</gene>
<dbReference type="AlphaFoldDB" id="A0A2T3W6L4"/>
<dbReference type="OrthoDB" id="54385at2"/>
<dbReference type="RefSeq" id="WP_107138367.1">
    <property type="nucleotide sequence ID" value="NZ_PYSV01000011.1"/>
</dbReference>
<evidence type="ECO:0000256" key="1">
    <source>
        <dbReference type="SAM" id="SignalP"/>
    </source>
</evidence>
<evidence type="ECO:0000313" key="3">
    <source>
        <dbReference type="Proteomes" id="UP000240317"/>
    </source>
</evidence>
<organism evidence="2 3">
    <name type="scientific">Deinococcus arcticus</name>
    <dbReference type="NCBI Taxonomy" id="2136176"/>
    <lineage>
        <taxon>Bacteria</taxon>
        <taxon>Thermotogati</taxon>
        <taxon>Deinococcota</taxon>
        <taxon>Deinococci</taxon>
        <taxon>Deinococcales</taxon>
        <taxon>Deinococcaceae</taxon>
        <taxon>Deinococcus</taxon>
    </lineage>
</organism>
<keyword evidence="1" id="KW-0732">Signal</keyword>
<dbReference type="PROSITE" id="PS51257">
    <property type="entry name" value="PROKAR_LIPOPROTEIN"/>
    <property type="match status" value="1"/>
</dbReference>
<proteinExistence type="predicted"/>